<reference evidence="6 7" key="1">
    <citation type="submission" date="2020-08" db="EMBL/GenBank/DDBJ databases">
        <title>The Agave Microbiome: Exploring the role of microbial communities in plant adaptations to desert environments.</title>
        <authorList>
            <person name="Partida-Martinez L.P."/>
        </authorList>
    </citation>
    <scope>NUCLEOTIDE SEQUENCE [LARGE SCALE GENOMIC DNA]</scope>
    <source>
        <strain evidence="6 7">AS3.12</strain>
    </source>
</reference>
<dbReference type="GO" id="GO:0005737">
    <property type="term" value="C:cytoplasm"/>
    <property type="evidence" value="ECO:0007669"/>
    <property type="project" value="TreeGrafter"/>
</dbReference>
<evidence type="ECO:0000256" key="3">
    <source>
        <dbReference type="ARBA" id="ARBA00022777"/>
    </source>
</evidence>
<dbReference type="Proteomes" id="UP000585437">
    <property type="component" value="Unassembled WGS sequence"/>
</dbReference>
<dbReference type="RefSeq" id="WP_184654451.1">
    <property type="nucleotide sequence ID" value="NZ_JACHBU010000003.1"/>
</dbReference>
<comment type="caution">
    <text evidence="6">The sequence shown here is derived from an EMBL/GenBank/DDBJ whole genome shotgun (WGS) entry which is preliminary data.</text>
</comment>
<dbReference type="Gene3D" id="1.20.58.2240">
    <property type="match status" value="1"/>
</dbReference>
<dbReference type="GO" id="GO:0019150">
    <property type="term" value="F:D-ribulokinase activity"/>
    <property type="evidence" value="ECO:0007669"/>
    <property type="project" value="TreeGrafter"/>
</dbReference>
<dbReference type="Pfam" id="PF00370">
    <property type="entry name" value="FGGY_N"/>
    <property type="match status" value="1"/>
</dbReference>
<dbReference type="EMBL" id="JACHBU010000003">
    <property type="protein sequence ID" value="MBB6508473.1"/>
    <property type="molecule type" value="Genomic_DNA"/>
</dbReference>
<dbReference type="InterPro" id="IPR018485">
    <property type="entry name" value="FGGY_C"/>
</dbReference>
<protein>
    <submittedName>
        <fullName evidence="6">FGGY-family pentulose kinase</fullName>
    </submittedName>
</protein>
<evidence type="ECO:0000313" key="6">
    <source>
        <dbReference type="EMBL" id="MBB6508473.1"/>
    </source>
</evidence>
<dbReference type="GO" id="GO:0019321">
    <property type="term" value="P:pentose metabolic process"/>
    <property type="evidence" value="ECO:0007669"/>
    <property type="project" value="TreeGrafter"/>
</dbReference>
<dbReference type="NCBIfam" id="TIGR01315">
    <property type="entry name" value="5C_CHO_kinase"/>
    <property type="match status" value="1"/>
</dbReference>
<evidence type="ECO:0000259" key="4">
    <source>
        <dbReference type="Pfam" id="PF00370"/>
    </source>
</evidence>
<keyword evidence="7" id="KW-1185">Reference proteome</keyword>
<evidence type="ECO:0000313" key="7">
    <source>
        <dbReference type="Proteomes" id="UP000585437"/>
    </source>
</evidence>
<dbReference type="PANTHER" id="PTHR43435">
    <property type="entry name" value="RIBULOKINASE"/>
    <property type="match status" value="1"/>
</dbReference>
<feature type="domain" description="Carbohydrate kinase FGGY C-terminal" evidence="5">
    <location>
        <begin position="280"/>
        <end position="479"/>
    </location>
</feature>
<gene>
    <name evidence="6" type="ORF">F4695_001822</name>
</gene>
<dbReference type="InterPro" id="IPR018484">
    <property type="entry name" value="FGGY_N"/>
</dbReference>
<evidence type="ECO:0000256" key="2">
    <source>
        <dbReference type="ARBA" id="ARBA00022679"/>
    </source>
</evidence>
<evidence type="ECO:0000259" key="5">
    <source>
        <dbReference type="Pfam" id="PF02782"/>
    </source>
</evidence>
<dbReference type="Gene3D" id="3.30.420.40">
    <property type="match status" value="1"/>
</dbReference>
<dbReference type="SUPFAM" id="SSF53067">
    <property type="entry name" value="Actin-like ATPase domain"/>
    <property type="match status" value="2"/>
</dbReference>
<dbReference type="AlphaFoldDB" id="A0A7X0MTG8"/>
<name>A0A7X0MTG8_9HYPH</name>
<dbReference type="CDD" id="cd07782">
    <property type="entry name" value="ASKHA_NBD_FGGY_D-RBK"/>
    <property type="match status" value="1"/>
</dbReference>
<organism evidence="6 7">
    <name type="scientific">Rhizobium soli</name>
    <dbReference type="NCBI Taxonomy" id="424798"/>
    <lineage>
        <taxon>Bacteria</taxon>
        <taxon>Pseudomonadati</taxon>
        <taxon>Pseudomonadota</taxon>
        <taxon>Alphaproteobacteria</taxon>
        <taxon>Hyphomicrobiales</taxon>
        <taxon>Rhizobiaceae</taxon>
        <taxon>Rhizobium/Agrobacterium group</taxon>
        <taxon>Rhizobium</taxon>
    </lineage>
</organism>
<dbReference type="InterPro" id="IPR000577">
    <property type="entry name" value="Carb_kinase_FGGY"/>
</dbReference>
<keyword evidence="3 6" id="KW-0418">Kinase</keyword>
<proteinExistence type="inferred from homology"/>
<comment type="similarity">
    <text evidence="1">Belongs to the FGGY kinase family.</text>
</comment>
<accession>A0A7X0MTG8</accession>
<dbReference type="InterPro" id="IPR043129">
    <property type="entry name" value="ATPase_NBD"/>
</dbReference>
<dbReference type="InterPro" id="IPR006003">
    <property type="entry name" value="FGGY_RbtK-like"/>
</dbReference>
<dbReference type="PANTHER" id="PTHR43435:SF4">
    <property type="entry name" value="FGGY CARBOHYDRATE KINASE DOMAIN-CONTAINING PROTEIN"/>
    <property type="match status" value="1"/>
</dbReference>
<sequence length="530" mass="56354">MRDFLVAVDIGTASARAGVFGRDGTLIAKSKHPILMFRPRDKHAEHSSEDIWSATCISVKAALAEAGISASQVAAIGFDATCSLVARDRDGEPLSVSVSGNAHQDTIVWHDHRAISQAETLSRSGHAVLDFAGGSISPEMEMPKLMWLKQNLPDSWSRAGYFFDLADFLTWKATGSASRSRCTLTAKWNYLAHETPGWSADYLALAGLDDLIEKGGLPDDTIGVGGSIGPLSEKAAAELGLDTGVQVAPGMIDAYAGAYGVLGGVGAKSLPGSSLETSVALIGGTSSCIVAFTREPKPGRSLWGPYYEAVLPDHWLVEGGQSAAGALLDHIVMMHAAGGEPTTELHERIIARVGEMRAAAGGEEIAPDLHILPDFHGNRSPLADPHATGVISGLTLDTSFDGLCRRYWRTCVSIALGIRHILDAMADFGYRFETLHVTGGHVNNPLLVELYADVTGCRVVIPNNRDAVLLGTAMAAAVAGGLHGSLLDAGHAMNSGGSERLPSTGRDLYERDYRRFLAMIRHREELRSLD</sequence>
<feature type="domain" description="Carbohydrate kinase FGGY N-terminal" evidence="4">
    <location>
        <begin position="5"/>
        <end position="260"/>
    </location>
</feature>
<dbReference type="PIRSF" id="PIRSF000538">
    <property type="entry name" value="GlpK"/>
    <property type="match status" value="1"/>
</dbReference>
<evidence type="ECO:0000256" key="1">
    <source>
        <dbReference type="ARBA" id="ARBA00009156"/>
    </source>
</evidence>
<keyword evidence="2" id="KW-0808">Transferase</keyword>
<dbReference type="Pfam" id="PF02782">
    <property type="entry name" value="FGGY_C"/>
    <property type="match status" value="1"/>
</dbReference>